<dbReference type="GO" id="GO:0034587">
    <property type="term" value="P:piRNA processing"/>
    <property type="evidence" value="ECO:0000318"/>
    <property type="project" value="GO_Central"/>
</dbReference>
<dbReference type="GO" id="GO:0016042">
    <property type="term" value="P:lipid catabolic process"/>
    <property type="evidence" value="ECO:0007669"/>
    <property type="project" value="UniProtKB-KW"/>
</dbReference>
<feature type="domain" description="Phospholipase D-like" evidence="7">
    <location>
        <begin position="154"/>
        <end position="264"/>
    </location>
</feature>
<evidence type="ECO:0000259" key="7">
    <source>
        <dbReference type="Pfam" id="PF13091"/>
    </source>
</evidence>
<dbReference type="GO" id="GO:0016891">
    <property type="term" value="F:RNA endonuclease activity producing 5'-phosphomonoesters, hydrolytic mechanism"/>
    <property type="evidence" value="ECO:0000318"/>
    <property type="project" value="GO_Central"/>
</dbReference>
<dbReference type="Proteomes" id="UP000001357">
    <property type="component" value="Unassembled WGS sequence"/>
</dbReference>
<accession>A9V8L9</accession>
<protein>
    <recommendedName>
        <fullName evidence="5">Mitochondrial cardiolipin hydrolase</fullName>
    </recommendedName>
</protein>
<dbReference type="GeneID" id="5894330"/>
<dbReference type="GO" id="GO:0005739">
    <property type="term" value="C:mitochondrion"/>
    <property type="evidence" value="ECO:0000318"/>
    <property type="project" value="GO_Central"/>
</dbReference>
<dbReference type="InterPro" id="IPR025202">
    <property type="entry name" value="PLD-like_dom"/>
</dbReference>
<dbReference type="InterPro" id="IPR051406">
    <property type="entry name" value="PLD_domain"/>
</dbReference>
<name>A9V8L9_MONBE</name>
<reference evidence="8 9" key="1">
    <citation type="journal article" date="2008" name="Nature">
        <title>The genome of the choanoflagellate Monosiga brevicollis and the origin of metazoans.</title>
        <authorList>
            <consortium name="JGI Sequencing"/>
            <person name="King N."/>
            <person name="Westbrook M.J."/>
            <person name="Young S.L."/>
            <person name="Kuo A."/>
            <person name="Abedin M."/>
            <person name="Chapman J."/>
            <person name="Fairclough S."/>
            <person name="Hellsten U."/>
            <person name="Isogai Y."/>
            <person name="Letunic I."/>
            <person name="Marr M."/>
            <person name="Pincus D."/>
            <person name="Putnam N."/>
            <person name="Rokas A."/>
            <person name="Wright K.J."/>
            <person name="Zuzow R."/>
            <person name="Dirks W."/>
            <person name="Good M."/>
            <person name="Goodstein D."/>
            <person name="Lemons D."/>
            <person name="Li W."/>
            <person name="Lyons J.B."/>
            <person name="Morris A."/>
            <person name="Nichols S."/>
            <person name="Richter D.J."/>
            <person name="Salamov A."/>
            <person name="Bork P."/>
            <person name="Lim W.A."/>
            <person name="Manning G."/>
            <person name="Miller W.T."/>
            <person name="McGinnis W."/>
            <person name="Shapiro H."/>
            <person name="Tjian R."/>
            <person name="Grigoriev I.V."/>
            <person name="Rokhsar D."/>
        </authorList>
    </citation>
    <scope>NUCLEOTIDE SEQUENCE [LARGE SCALE GENOMIC DNA]</scope>
    <source>
        <strain evidence="9">MX1 / ATCC 50154</strain>
    </source>
</reference>
<evidence type="ECO:0000313" key="9">
    <source>
        <dbReference type="Proteomes" id="UP000001357"/>
    </source>
</evidence>
<organism evidence="8 9">
    <name type="scientific">Monosiga brevicollis</name>
    <name type="common">Choanoflagellate</name>
    <dbReference type="NCBI Taxonomy" id="81824"/>
    <lineage>
        <taxon>Eukaryota</taxon>
        <taxon>Choanoflagellata</taxon>
        <taxon>Craspedida</taxon>
        <taxon>Salpingoecidae</taxon>
        <taxon>Monosiga</taxon>
    </lineage>
</organism>
<comment type="similarity">
    <text evidence="4">Belongs to the phospholipase D family. MitoPLD/Zucchini subfamily.</text>
</comment>
<keyword evidence="9" id="KW-1185">Reference proteome</keyword>
<keyword evidence="6" id="KW-0175">Coiled coil</keyword>
<dbReference type="RefSeq" id="XP_001749032.1">
    <property type="nucleotide sequence ID" value="XM_001748980.1"/>
</dbReference>
<dbReference type="AlphaFoldDB" id="A9V8L9"/>
<evidence type="ECO:0000256" key="2">
    <source>
        <dbReference type="ARBA" id="ARBA00022963"/>
    </source>
</evidence>
<dbReference type="KEGG" id="mbr:MONBRDRAFT_11237"/>
<keyword evidence="2" id="KW-0442">Lipid degradation</keyword>
<keyword evidence="1" id="KW-0378">Hydrolase</keyword>
<evidence type="ECO:0000256" key="5">
    <source>
        <dbReference type="ARBA" id="ARBA00040549"/>
    </source>
</evidence>
<sequence length="332" mass="37707">MSELRSQKMAKLVERLRKQRAITSSDEELLRDTIRTLETDVSLQKRRVHSRIAAAGQWHSEQQSLHQEIARLQDEVADLQQQVEKRSLQVRQMAAELKHKDAAVQDLEHGLEEAEVVARETTSQYVTFAKADFFPVSAASPDPVHQDPFAFLAAVIEAAHDSIVVMTHSFTNVLLAEALAAAAKRGVQVRVLYDSAWLHGVLQTASDSVARSEWQRVYRRWKNNPVQHFGQRGRRTTSHITARHMPFHHNVVVVDEMVMLTGTWPFAVEQNLELDSSFVVLTGTDRLQNPCIASTLALFERFWETKIPSSQPLEMTTVRLPRLSRSTTRMTA</sequence>
<dbReference type="InParanoid" id="A9V8L9"/>
<dbReference type="OMA" id="HITARHM"/>
<proteinExistence type="inferred from homology"/>
<keyword evidence="3" id="KW-0443">Lipid metabolism</keyword>
<dbReference type="SUPFAM" id="SSF56024">
    <property type="entry name" value="Phospholipase D/nuclease"/>
    <property type="match status" value="1"/>
</dbReference>
<dbReference type="Gene3D" id="3.30.870.10">
    <property type="entry name" value="Endonuclease Chain A"/>
    <property type="match status" value="1"/>
</dbReference>
<gene>
    <name evidence="8" type="ORF">MONBRDRAFT_11237</name>
</gene>
<evidence type="ECO:0000256" key="1">
    <source>
        <dbReference type="ARBA" id="ARBA00022801"/>
    </source>
</evidence>
<dbReference type="Pfam" id="PF13091">
    <property type="entry name" value="PLDc_2"/>
    <property type="match status" value="1"/>
</dbReference>
<dbReference type="EMBL" id="CH991568">
    <property type="protein sequence ID" value="EDQ86107.1"/>
    <property type="molecule type" value="Genomic_DNA"/>
</dbReference>
<evidence type="ECO:0000256" key="3">
    <source>
        <dbReference type="ARBA" id="ARBA00023098"/>
    </source>
</evidence>
<evidence type="ECO:0000256" key="4">
    <source>
        <dbReference type="ARBA" id="ARBA00038012"/>
    </source>
</evidence>
<dbReference type="PANTHER" id="PTHR43856">
    <property type="entry name" value="CARDIOLIPIN HYDROLASE"/>
    <property type="match status" value="1"/>
</dbReference>
<evidence type="ECO:0000256" key="6">
    <source>
        <dbReference type="SAM" id="Coils"/>
    </source>
</evidence>
<feature type="coiled-coil region" evidence="6">
    <location>
        <begin position="62"/>
        <end position="96"/>
    </location>
</feature>
<dbReference type="PANTHER" id="PTHR43856:SF1">
    <property type="entry name" value="MITOCHONDRIAL CARDIOLIPIN HYDROLASE"/>
    <property type="match status" value="1"/>
</dbReference>
<evidence type="ECO:0000313" key="8">
    <source>
        <dbReference type="EMBL" id="EDQ86107.1"/>
    </source>
</evidence>